<accession>A0A679JKU8</accession>
<evidence type="ECO:0000313" key="1">
    <source>
        <dbReference type="EMBL" id="CAA2109832.1"/>
    </source>
</evidence>
<name>A0A679JKU8_VARPD</name>
<dbReference type="AlphaFoldDB" id="A0A679JKU8"/>
<protein>
    <submittedName>
        <fullName evidence="1">Uncharacterized protein</fullName>
    </submittedName>
</protein>
<sequence length="36" mass="3737">MVSLPFFTLSEMTSAKGHGGVSSVVRAIIDVRAMAA</sequence>
<organism evidence="1">
    <name type="scientific">Variovorax paradoxus</name>
    <dbReference type="NCBI Taxonomy" id="34073"/>
    <lineage>
        <taxon>Bacteria</taxon>
        <taxon>Pseudomonadati</taxon>
        <taxon>Pseudomonadota</taxon>
        <taxon>Betaproteobacteria</taxon>
        <taxon>Burkholderiales</taxon>
        <taxon>Comamonadaceae</taxon>
        <taxon>Variovorax</taxon>
    </lineage>
</organism>
<dbReference type="EMBL" id="LR743508">
    <property type="protein sequence ID" value="CAA2109832.1"/>
    <property type="molecule type" value="Genomic_DNA"/>
</dbReference>
<reference evidence="1" key="1">
    <citation type="submission" date="2019-12" db="EMBL/GenBank/DDBJ databases">
        <authorList>
            <person name="Cremers G."/>
        </authorList>
    </citation>
    <scope>NUCLEOTIDE SEQUENCE</scope>
    <source>
        <strain evidence="1">Vvax</strain>
    </source>
</reference>
<gene>
    <name evidence="1" type="ORF">VVAX_06104</name>
</gene>
<proteinExistence type="predicted"/>